<dbReference type="Pfam" id="PF00672">
    <property type="entry name" value="HAMP"/>
    <property type="match status" value="1"/>
</dbReference>
<keyword evidence="5" id="KW-0418">Kinase</keyword>
<proteinExistence type="predicted"/>
<feature type="transmembrane region" description="Helical" evidence="7">
    <location>
        <begin position="299"/>
        <end position="326"/>
    </location>
</feature>
<dbReference type="PROSITE" id="PS50885">
    <property type="entry name" value="HAMP"/>
    <property type="match status" value="1"/>
</dbReference>
<evidence type="ECO:0000313" key="9">
    <source>
        <dbReference type="EMBL" id="NBC71320.1"/>
    </source>
</evidence>
<dbReference type="Gene3D" id="3.30.565.10">
    <property type="entry name" value="Histidine kinase-like ATPase, C-terminal domain"/>
    <property type="match status" value="1"/>
</dbReference>
<dbReference type="InterPro" id="IPR050640">
    <property type="entry name" value="Bact_2-comp_sensor_kinase"/>
</dbReference>
<evidence type="ECO:0000256" key="4">
    <source>
        <dbReference type="ARBA" id="ARBA00022679"/>
    </source>
</evidence>
<dbReference type="InterPro" id="IPR003594">
    <property type="entry name" value="HATPase_dom"/>
</dbReference>
<evidence type="ECO:0000313" key="10">
    <source>
        <dbReference type="Proteomes" id="UP000558113"/>
    </source>
</evidence>
<dbReference type="GO" id="GO:0000155">
    <property type="term" value="F:phosphorelay sensor kinase activity"/>
    <property type="evidence" value="ECO:0007669"/>
    <property type="project" value="InterPro"/>
</dbReference>
<keyword evidence="6 7" id="KW-0472">Membrane</keyword>
<dbReference type="SUPFAM" id="SSF158472">
    <property type="entry name" value="HAMP domain-like"/>
    <property type="match status" value="1"/>
</dbReference>
<reference evidence="9 10" key="1">
    <citation type="submission" date="2020-01" db="EMBL/GenBank/DDBJ databases">
        <title>Paenibacillus soybeanensis sp. nov. isolated from the nodules of soybean (Glycine max(L.) Merr).</title>
        <authorList>
            <person name="Wang H."/>
        </authorList>
    </citation>
    <scope>NUCLEOTIDE SEQUENCE [LARGE SCALE GENOMIC DNA]</scope>
    <source>
        <strain evidence="9 10">DSM 23054</strain>
    </source>
</reference>
<sequence>MKIFSRGLSIRVKLILSIYGTIIFISSVLGYFSYQYSADNVVNKVSIANQATVKQIDANLNFLQHEIDDISMQLELHDLVQSFLKGSASPLYTDKSLLFTMSLIAAKSYINLTILYNLSDDQIPFHMSNDGSNGIYPFSVFSGSGTYRKIDAQQGKPYWFRSDDELLIQNNKYPKIVMGRMVRDLNDYHNIGLLIMCVNEKYIRNLYADNLQTNGGSIAIVDGSGSVISHGGPDFYPAAGQSSRFVADAGRHQEGTLVENVGGQPMLIAYSSLNEVGWKIYYAVPMVSLTKELNAIKKFTFYIVAGCLLALLPVMLLLSSLLTLPIKRLLRSMRRFQAGRFDERVKIMNNDEIGQLSEGYNTMVASIKDLVNKMYVLQIREREAELNALQAQINPHFLYNTLDLIFWKAQASGDKEIALMIYSLSRFFRISLNRGEGMTVAAREKELVEHYLLLHQKRHKHKLSYDIRFEDDVLPCMIPKLILQPLVENAMLHGLEKQKNGGHIIVTAARDGEELRFAVEDDGVGMDDEQLQALFSPPAERPAAAAMPELPGGYAVHNVVERLKLIYGDRYKMAFSSTPGVGTRVEIVLPADMPAAKGGITA</sequence>
<keyword evidence="7" id="KW-0812">Transmembrane</keyword>
<protein>
    <submittedName>
        <fullName evidence="9">HAMP domain-containing protein</fullName>
    </submittedName>
</protein>
<evidence type="ECO:0000256" key="3">
    <source>
        <dbReference type="ARBA" id="ARBA00022553"/>
    </source>
</evidence>
<keyword evidence="10" id="KW-1185">Reference proteome</keyword>
<dbReference type="PANTHER" id="PTHR34220">
    <property type="entry name" value="SENSOR HISTIDINE KINASE YPDA"/>
    <property type="match status" value="1"/>
</dbReference>
<evidence type="ECO:0000259" key="8">
    <source>
        <dbReference type="PROSITE" id="PS50885"/>
    </source>
</evidence>
<comment type="caution">
    <text evidence="9">The sequence shown here is derived from an EMBL/GenBank/DDBJ whole genome shotgun (WGS) entry which is preliminary data.</text>
</comment>
<dbReference type="SUPFAM" id="SSF55874">
    <property type="entry name" value="ATPase domain of HSP90 chaperone/DNA topoisomerase II/histidine kinase"/>
    <property type="match status" value="1"/>
</dbReference>
<dbReference type="RefSeq" id="WP_161701175.1">
    <property type="nucleotide sequence ID" value="NZ_JAAAMU010000011.1"/>
</dbReference>
<feature type="domain" description="HAMP" evidence="8">
    <location>
        <begin position="320"/>
        <end position="372"/>
    </location>
</feature>
<evidence type="ECO:0000256" key="5">
    <source>
        <dbReference type="ARBA" id="ARBA00022777"/>
    </source>
</evidence>
<keyword evidence="2" id="KW-1003">Cell membrane</keyword>
<gene>
    <name evidence="9" type="ORF">GT003_20180</name>
</gene>
<feature type="transmembrane region" description="Helical" evidence="7">
    <location>
        <begin position="12"/>
        <end position="34"/>
    </location>
</feature>
<organism evidence="9 10">
    <name type="scientific">Paenibacillus sacheonensis</name>
    <dbReference type="NCBI Taxonomy" id="742054"/>
    <lineage>
        <taxon>Bacteria</taxon>
        <taxon>Bacillati</taxon>
        <taxon>Bacillota</taxon>
        <taxon>Bacilli</taxon>
        <taxon>Bacillales</taxon>
        <taxon>Paenibacillaceae</taxon>
        <taxon>Paenibacillus</taxon>
    </lineage>
</organism>
<dbReference type="Gene3D" id="1.10.8.500">
    <property type="entry name" value="HAMP domain in histidine kinase"/>
    <property type="match status" value="1"/>
</dbReference>
<dbReference type="InterPro" id="IPR010559">
    <property type="entry name" value="Sig_transdc_His_kin_internal"/>
</dbReference>
<dbReference type="GO" id="GO:0005886">
    <property type="term" value="C:plasma membrane"/>
    <property type="evidence" value="ECO:0007669"/>
    <property type="project" value="UniProtKB-SubCell"/>
</dbReference>
<dbReference type="CDD" id="cd18774">
    <property type="entry name" value="PDC2_HK_sensor"/>
    <property type="match status" value="1"/>
</dbReference>
<evidence type="ECO:0000256" key="7">
    <source>
        <dbReference type="SAM" id="Phobius"/>
    </source>
</evidence>
<keyword evidence="7" id="KW-1133">Transmembrane helix</keyword>
<evidence type="ECO:0000256" key="1">
    <source>
        <dbReference type="ARBA" id="ARBA00004651"/>
    </source>
</evidence>
<keyword evidence="4" id="KW-0808">Transferase</keyword>
<keyword evidence="3" id="KW-0597">Phosphoprotein</keyword>
<comment type="subcellular location">
    <subcellularLocation>
        <location evidence="1">Cell membrane</location>
        <topology evidence="1">Multi-pass membrane protein</topology>
    </subcellularLocation>
</comment>
<dbReference type="Pfam" id="PF06580">
    <property type="entry name" value="His_kinase"/>
    <property type="match status" value="1"/>
</dbReference>
<evidence type="ECO:0000256" key="6">
    <source>
        <dbReference type="ARBA" id="ARBA00023136"/>
    </source>
</evidence>
<evidence type="ECO:0000256" key="2">
    <source>
        <dbReference type="ARBA" id="ARBA00022475"/>
    </source>
</evidence>
<dbReference type="EMBL" id="JAAAMU010000011">
    <property type="protein sequence ID" value="NBC71320.1"/>
    <property type="molecule type" value="Genomic_DNA"/>
</dbReference>
<dbReference type="Proteomes" id="UP000558113">
    <property type="component" value="Unassembled WGS sequence"/>
</dbReference>
<dbReference type="SMART" id="SM00304">
    <property type="entry name" value="HAMP"/>
    <property type="match status" value="1"/>
</dbReference>
<dbReference type="OrthoDB" id="9776552at2"/>
<dbReference type="AlphaFoldDB" id="A0A7X4YRU5"/>
<dbReference type="CDD" id="cd06225">
    <property type="entry name" value="HAMP"/>
    <property type="match status" value="1"/>
</dbReference>
<dbReference type="Pfam" id="PF02518">
    <property type="entry name" value="HATPase_c"/>
    <property type="match status" value="1"/>
</dbReference>
<accession>A0A7X4YRU5</accession>
<dbReference type="PANTHER" id="PTHR34220:SF7">
    <property type="entry name" value="SENSOR HISTIDINE KINASE YPDA"/>
    <property type="match status" value="1"/>
</dbReference>
<dbReference type="Gene3D" id="3.30.450.20">
    <property type="entry name" value="PAS domain"/>
    <property type="match status" value="1"/>
</dbReference>
<dbReference type="InterPro" id="IPR036890">
    <property type="entry name" value="HATPase_C_sf"/>
</dbReference>
<name>A0A7X4YRU5_9BACL</name>
<dbReference type="InterPro" id="IPR003660">
    <property type="entry name" value="HAMP_dom"/>
</dbReference>